<dbReference type="InterPro" id="IPR035985">
    <property type="entry name" value="Ubiquitin-activating_enz"/>
</dbReference>
<protein>
    <recommendedName>
        <fullName evidence="4">NEDD8-activating enzyme E1 regulatory subunit</fullName>
    </recommendedName>
</protein>
<keyword evidence="3 4" id="KW-0833">Ubl conjugation pathway</keyword>
<evidence type="ECO:0000256" key="4">
    <source>
        <dbReference type="PIRNR" id="PIRNR039099"/>
    </source>
</evidence>
<dbReference type="GO" id="GO:0005737">
    <property type="term" value="C:cytoplasm"/>
    <property type="evidence" value="ECO:0007669"/>
    <property type="project" value="TreeGrafter"/>
</dbReference>
<evidence type="ECO:0000313" key="7">
    <source>
        <dbReference type="Proteomes" id="UP000799421"/>
    </source>
</evidence>
<organism evidence="6 7">
    <name type="scientific">Piedraia hortae CBS 480.64</name>
    <dbReference type="NCBI Taxonomy" id="1314780"/>
    <lineage>
        <taxon>Eukaryota</taxon>
        <taxon>Fungi</taxon>
        <taxon>Dikarya</taxon>
        <taxon>Ascomycota</taxon>
        <taxon>Pezizomycotina</taxon>
        <taxon>Dothideomycetes</taxon>
        <taxon>Dothideomycetidae</taxon>
        <taxon>Capnodiales</taxon>
        <taxon>Piedraiaceae</taxon>
        <taxon>Piedraia</taxon>
    </lineage>
</organism>
<dbReference type="Proteomes" id="UP000799421">
    <property type="component" value="Unassembled WGS sequence"/>
</dbReference>
<evidence type="ECO:0000256" key="3">
    <source>
        <dbReference type="ARBA" id="ARBA00022786"/>
    </source>
</evidence>
<proteinExistence type="inferred from homology"/>
<dbReference type="Pfam" id="PF00899">
    <property type="entry name" value="ThiF"/>
    <property type="match status" value="1"/>
</dbReference>
<dbReference type="InterPro" id="IPR000594">
    <property type="entry name" value="ThiF_NAD_FAD-bd"/>
</dbReference>
<gene>
    <name evidence="6" type="ORF">K470DRAFT_281350</name>
</gene>
<dbReference type="PIRSF" id="PIRSF039099">
    <property type="entry name" value="APP-BP1"/>
    <property type="match status" value="1"/>
</dbReference>
<name>A0A6A7C4A8_9PEZI</name>
<keyword evidence="7" id="KW-1185">Reference proteome</keyword>
<comment type="similarity">
    <text evidence="2 4">Belongs to the ubiquitin-activating E1 family. ULA1 subfamily.</text>
</comment>
<dbReference type="Gene3D" id="3.40.50.720">
    <property type="entry name" value="NAD(P)-binding Rossmann-like Domain"/>
    <property type="match status" value="2"/>
</dbReference>
<feature type="domain" description="THIF-type NAD/FAD binding fold" evidence="5">
    <location>
        <begin position="21"/>
        <end position="525"/>
    </location>
</feature>
<reference evidence="6" key="1">
    <citation type="journal article" date="2020" name="Stud. Mycol.">
        <title>101 Dothideomycetes genomes: a test case for predicting lifestyles and emergence of pathogens.</title>
        <authorList>
            <person name="Haridas S."/>
            <person name="Albert R."/>
            <person name="Binder M."/>
            <person name="Bloem J."/>
            <person name="Labutti K."/>
            <person name="Salamov A."/>
            <person name="Andreopoulos B."/>
            <person name="Baker S."/>
            <person name="Barry K."/>
            <person name="Bills G."/>
            <person name="Bluhm B."/>
            <person name="Cannon C."/>
            <person name="Castanera R."/>
            <person name="Culley D."/>
            <person name="Daum C."/>
            <person name="Ezra D."/>
            <person name="Gonzalez J."/>
            <person name="Henrissat B."/>
            <person name="Kuo A."/>
            <person name="Liang C."/>
            <person name="Lipzen A."/>
            <person name="Lutzoni F."/>
            <person name="Magnuson J."/>
            <person name="Mondo S."/>
            <person name="Nolan M."/>
            <person name="Ohm R."/>
            <person name="Pangilinan J."/>
            <person name="Park H.-J."/>
            <person name="Ramirez L."/>
            <person name="Alfaro M."/>
            <person name="Sun H."/>
            <person name="Tritt A."/>
            <person name="Yoshinaga Y."/>
            <person name="Zwiers L.-H."/>
            <person name="Turgeon B."/>
            <person name="Goodwin S."/>
            <person name="Spatafora J."/>
            <person name="Crous P."/>
            <person name="Grigoriev I."/>
        </authorList>
    </citation>
    <scope>NUCLEOTIDE SEQUENCE</scope>
    <source>
        <strain evidence="6">CBS 480.64</strain>
    </source>
</reference>
<accession>A0A6A7C4A8</accession>
<dbReference type="InterPro" id="IPR030667">
    <property type="entry name" value="APP-BP1"/>
</dbReference>
<dbReference type="GO" id="GO:0045116">
    <property type="term" value="P:protein neddylation"/>
    <property type="evidence" value="ECO:0007669"/>
    <property type="project" value="UniProtKB-UniRule"/>
</dbReference>
<dbReference type="GO" id="GO:0019781">
    <property type="term" value="F:NEDD8 activating enzyme activity"/>
    <property type="evidence" value="ECO:0007669"/>
    <property type="project" value="UniProtKB-UniRule"/>
</dbReference>
<dbReference type="SUPFAM" id="SSF69572">
    <property type="entry name" value="Activating enzymes of the ubiquitin-like proteins"/>
    <property type="match status" value="1"/>
</dbReference>
<comment type="function">
    <text evidence="4">Regulatory subunit of the dimeric UBA3-ULA1 E1 enzyme.</text>
</comment>
<comment type="pathway">
    <text evidence="1 4">Protein modification; protein neddylation.</text>
</comment>
<dbReference type="UniPathway" id="UPA00885"/>
<dbReference type="EMBL" id="MU005970">
    <property type="protein sequence ID" value="KAF2861795.1"/>
    <property type="molecule type" value="Genomic_DNA"/>
</dbReference>
<dbReference type="PANTHER" id="PTHR10953">
    <property type="entry name" value="UBIQUITIN-ACTIVATING ENZYME E1"/>
    <property type="match status" value="1"/>
</dbReference>
<dbReference type="OrthoDB" id="1708823at2759"/>
<evidence type="ECO:0000259" key="5">
    <source>
        <dbReference type="Pfam" id="PF00899"/>
    </source>
</evidence>
<sequence length="547" mass="60201">MIEASLPPPLQDLPTAKEKKYDRQLRLWGASGQAALEETHLLLINSGAGVVGGEILKNLVLPGLGELTILDGRTVEAADLGVNFFVEDASIGKSRAQEMVRLLGELNPSVKVHAVSQPLAAFLEDESALDRFGIVLIAAPVEAGLVEKVLRFARRRDVPVFWIHSMGFMSSFSVALPGAFPVVETHPDPSATRDLRALTPWEELREFVGRQCAGLEEGTLTDEAKGHIPYLCLLIWYLERWKREHDGNPPKTFKEKDEFRKLLAQEDEENFDEAAAAVVSTVTQHRIPGGVRDILSAPEARDLTKESASFWVIANAIGRFVDEHGELPLPGGLPDMKARSADYIELQNIYKAKARRDCAEVVKHVRRLERELGRLAIDEKEIELFCKGAAHVHLVRGRPFPIAFPGTEVQFGDSAAALKMNLSMTDSLVPLYIAFLAWDLASKIPGTGDYEDEATSLTNSALAILGQLIAQAESTLEDDEHDEIEQRIEKYCRELTRAGSGELHNIAALTGGLVAQEVIKVITHQYIPVDNTCLFDGVASVSQVVRL</sequence>
<evidence type="ECO:0000256" key="2">
    <source>
        <dbReference type="ARBA" id="ARBA00006868"/>
    </source>
</evidence>
<dbReference type="PANTHER" id="PTHR10953:SF29">
    <property type="entry name" value="NEDD8-ACTIVATING ENZYME E1 REGULATORY SUBUNIT"/>
    <property type="match status" value="1"/>
</dbReference>
<dbReference type="InterPro" id="IPR045886">
    <property type="entry name" value="ThiF/MoeB/HesA"/>
</dbReference>
<dbReference type="AlphaFoldDB" id="A0A6A7C4A8"/>
<evidence type="ECO:0000256" key="1">
    <source>
        <dbReference type="ARBA" id="ARBA00005032"/>
    </source>
</evidence>
<evidence type="ECO:0000313" key="6">
    <source>
        <dbReference type="EMBL" id="KAF2861795.1"/>
    </source>
</evidence>